<evidence type="ECO:0000256" key="1">
    <source>
        <dbReference type="SAM" id="MobiDB-lite"/>
    </source>
</evidence>
<dbReference type="InterPro" id="IPR016024">
    <property type="entry name" value="ARM-type_fold"/>
</dbReference>
<feature type="region of interest" description="Disordered" evidence="1">
    <location>
        <begin position="1"/>
        <end position="30"/>
    </location>
</feature>
<keyword evidence="3" id="KW-1185">Reference proteome</keyword>
<sequence>METIEIRRSNHARDLVESTKQSSWRAATKEKSAEQEAAHKLFRSSREDYVSQRIEPAPSGLSHVADLALRLHEERQPELRVDLQAGQILTEIDLPKGCNLVDGTIEFESLEARNVIVAAAVYERFFPFVDIDANELFERACKLWRKEIGRSDQASGRLLALASGNVDVLVAGARRIRSGSNVFDVLHLVEAALPYLNNLAVPSIIDLIAAKYEPTKNDMVAGRINRVLEEWLEKKPDVARELHSKILEDLSEATSSLLGNAVVALSKSDYAAGVEIARTDARSDVLMQAQVGTWTLGRLLLDEHAPPEAINVVVEAVIHLIGSEQPELRSQAIRASVDAMHTTSAFDSLLLSLAEGGDQDVLCAAASALFLKSKEIGERGLTQRWLQLLTALKPEFKGAIRDLDYAMSQLLSEPGHGEMIVSTLGQWIANHGPQVPIDSGTAELFNDTLHALSNLEANWSSLVTDWLLSDKQTHAAALAGILTQFSHHAPTKIKLDKSRLDKLSTDDLLFLARRMLGYVHDRAQVTSLALSMLQSNDAEKRIYPVLRPLLVEEIGYDYPRSTADALHKAAQEMSSVGNRDFLRAAADAINQVTEAQSALPSINELRPPTRLRRLFSRARAKQMDNSFEEANKNSIWRQIATHIPLKAGAGTFNYRDSSYGPSMKLSSVSHSIELPRREAFDPIGNSIRHLGFRLAKRDDT</sequence>
<dbReference type="RefSeq" id="WP_252635819.1">
    <property type="nucleotide sequence ID" value="NZ_JAMXAX010000101.1"/>
</dbReference>
<dbReference type="Proteomes" id="UP001595693">
    <property type="component" value="Unassembled WGS sequence"/>
</dbReference>
<reference evidence="3" key="1">
    <citation type="journal article" date="2019" name="Int. J. Syst. Evol. Microbiol.">
        <title>The Global Catalogue of Microorganisms (GCM) 10K type strain sequencing project: providing services to taxonomists for standard genome sequencing and annotation.</title>
        <authorList>
            <consortium name="The Broad Institute Genomics Platform"/>
            <consortium name="The Broad Institute Genome Sequencing Center for Infectious Disease"/>
            <person name="Wu L."/>
            <person name="Ma J."/>
        </authorList>
    </citation>
    <scope>NUCLEOTIDE SEQUENCE [LARGE SCALE GENOMIC DNA]</scope>
    <source>
        <strain evidence="3">CCUG 2113</strain>
    </source>
</reference>
<name>A0ABV8DCW6_9BURK</name>
<comment type="caution">
    <text evidence="2">The sequence shown here is derived from an EMBL/GenBank/DDBJ whole genome shotgun (WGS) entry which is preliminary data.</text>
</comment>
<accession>A0ABV8DCW6</accession>
<dbReference type="EMBL" id="JBHSAJ010000045">
    <property type="protein sequence ID" value="MFC3935949.1"/>
    <property type="molecule type" value="Genomic_DNA"/>
</dbReference>
<gene>
    <name evidence="2" type="ORF">ACFOW3_15150</name>
</gene>
<evidence type="ECO:0000313" key="3">
    <source>
        <dbReference type="Proteomes" id="UP001595693"/>
    </source>
</evidence>
<organism evidence="2 3">
    <name type="scientific">Acidovorax facilis</name>
    <dbReference type="NCBI Taxonomy" id="12917"/>
    <lineage>
        <taxon>Bacteria</taxon>
        <taxon>Pseudomonadati</taxon>
        <taxon>Pseudomonadota</taxon>
        <taxon>Betaproteobacteria</taxon>
        <taxon>Burkholderiales</taxon>
        <taxon>Comamonadaceae</taxon>
        <taxon>Acidovorax</taxon>
    </lineage>
</organism>
<protein>
    <submittedName>
        <fullName evidence="2">Uncharacterized protein</fullName>
    </submittedName>
</protein>
<dbReference type="SUPFAM" id="SSF48371">
    <property type="entry name" value="ARM repeat"/>
    <property type="match status" value="1"/>
</dbReference>
<feature type="compositionally biased region" description="Basic and acidic residues" evidence="1">
    <location>
        <begin position="1"/>
        <end position="17"/>
    </location>
</feature>
<evidence type="ECO:0000313" key="2">
    <source>
        <dbReference type="EMBL" id="MFC3935949.1"/>
    </source>
</evidence>
<proteinExistence type="predicted"/>